<protein>
    <submittedName>
        <fullName evidence="1">Uncharacterized protein</fullName>
    </submittedName>
</protein>
<keyword evidence="2" id="KW-1185">Reference proteome</keyword>
<dbReference type="AlphaFoldDB" id="W9R6B9"/>
<name>W9R6B9_9ROSA</name>
<dbReference type="EMBL" id="KE344645">
    <property type="protein sequence ID" value="EXB74403.1"/>
    <property type="molecule type" value="Genomic_DNA"/>
</dbReference>
<dbReference type="Proteomes" id="UP000030645">
    <property type="component" value="Unassembled WGS sequence"/>
</dbReference>
<reference evidence="2" key="1">
    <citation type="submission" date="2013-01" db="EMBL/GenBank/DDBJ databases">
        <title>Draft Genome Sequence of a Mulberry Tree, Morus notabilis C.K. Schneid.</title>
        <authorList>
            <person name="He N."/>
            <person name="Zhao S."/>
        </authorList>
    </citation>
    <scope>NUCLEOTIDE SEQUENCE</scope>
</reference>
<evidence type="ECO:0000313" key="2">
    <source>
        <dbReference type="Proteomes" id="UP000030645"/>
    </source>
</evidence>
<sequence length="67" mass="7785">MALINRKLTYAKGVPKNFGNKQNKIQKKQRSLLFPELQETTDVSVAFEFMKIKLSNLQSKVKHNHLN</sequence>
<organism evidence="1 2">
    <name type="scientific">Morus notabilis</name>
    <dbReference type="NCBI Taxonomy" id="981085"/>
    <lineage>
        <taxon>Eukaryota</taxon>
        <taxon>Viridiplantae</taxon>
        <taxon>Streptophyta</taxon>
        <taxon>Embryophyta</taxon>
        <taxon>Tracheophyta</taxon>
        <taxon>Spermatophyta</taxon>
        <taxon>Magnoliopsida</taxon>
        <taxon>eudicotyledons</taxon>
        <taxon>Gunneridae</taxon>
        <taxon>Pentapetalae</taxon>
        <taxon>rosids</taxon>
        <taxon>fabids</taxon>
        <taxon>Rosales</taxon>
        <taxon>Moraceae</taxon>
        <taxon>Moreae</taxon>
        <taxon>Morus</taxon>
    </lineage>
</organism>
<accession>W9R6B9</accession>
<proteinExistence type="predicted"/>
<gene>
    <name evidence="1" type="ORF">L484_004222</name>
</gene>
<evidence type="ECO:0000313" key="1">
    <source>
        <dbReference type="EMBL" id="EXB74403.1"/>
    </source>
</evidence>